<accession>D3B1B7</accession>
<evidence type="ECO:0000256" key="5">
    <source>
        <dbReference type="SAM" id="MobiDB-lite"/>
    </source>
</evidence>
<gene>
    <name evidence="7" type="ORF">PPL_02088</name>
</gene>
<dbReference type="InterPro" id="IPR040107">
    <property type="entry name" value="Snu23"/>
</dbReference>
<organism evidence="7 8">
    <name type="scientific">Heterostelium pallidum (strain ATCC 26659 / Pp 5 / PN500)</name>
    <name type="common">Cellular slime mold</name>
    <name type="synonym">Polysphondylium pallidum</name>
    <dbReference type="NCBI Taxonomy" id="670386"/>
    <lineage>
        <taxon>Eukaryota</taxon>
        <taxon>Amoebozoa</taxon>
        <taxon>Evosea</taxon>
        <taxon>Eumycetozoa</taxon>
        <taxon>Dictyostelia</taxon>
        <taxon>Acytosteliales</taxon>
        <taxon>Acytosteliaceae</taxon>
        <taxon>Heterostelium</taxon>
    </lineage>
</organism>
<proteinExistence type="predicted"/>
<dbReference type="Proteomes" id="UP000001396">
    <property type="component" value="Unassembled WGS sequence"/>
</dbReference>
<dbReference type="EMBL" id="ADBJ01000008">
    <property type="protein sequence ID" value="EFA85091.1"/>
    <property type="molecule type" value="Genomic_DNA"/>
</dbReference>
<protein>
    <submittedName>
        <fullName evidence="7">C2H2-type Zn finger-containing protein</fullName>
    </submittedName>
</protein>
<dbReference type="PANTHER" id="PTHR45986:SF1">
    <property type="entry name" value="ZINC FINGER MATRIN-TYPE PROTEIN 2"/>
    <property type="match status" value="1"/>
</dbReference>
<feature type="domain" description="C2H2-type" evidence="6">
    <location>
        <begin position="90"/>
        <end position="113"/>
    </location>
</feature>
<evidence type="ECO:0000256" key="1">
    <source>
        <dbReference type="ARBA" id="ARBA00022723"/>
    </source>
</evidence>
<dbReference type="RefSeq" id="XP_020437200.1">
    <property type="nucleotide sequence ID" value="XM_020573083.1"/>
</dbReference>
<comment type="caution">
    <text evidence="7">The sequence shown here is derived from an EMBL/GenBank/DDBJ whole genome shotgun (WGS) entry which is preliminary data.</text>
</comment>
<dbReference type="PANTHER" id="PTHR45986">
    <property type="entry name" value="ZINC FINGER MATRIN-TYPE PROTEIN 2"/>
    <property type="match status" value="1"/>
</dbReference>
<evidence type="ECO:0000256" key="4">
    <source>
        <dbReference type="ARBA" id="ARBA00023242"/>
    </source>
</evidence>
<dbReference type="GO" id="GO:0008270">
    <property type="term" value="F:zinc ion binding"/>
    <property type="evidence" value="ECO:0007669"/>
    <property type="project" value="UniProtKB-KW"/>
</dbReference>
<name>D3B1B7_HETP5</name>
<feature type="compositionally biased region" description="Polar residues" evidence="5">
    <location>
        <begin position="39"/>
        <end position="52"/>
    </location>
</feature>
<evidence type="ECO:0000256" key="2">
    <source>
        <dbReference type="ARBA" id="ARBA00022771"/>
    </source>
</evidence>
<dbReference type="GO" id="GO:0046540">
    <property type="term" value="C:U4/U6 x U5 tri-snRNP complex"/>
    <property type="evidence" value="ECO:0007669"/>
    <property type="project" value="TreeGrafter"/>
</dbReference>
<evidence type="ECO:0000313" key="8">
    <source>
        <dbReference type="Proteomes" id="UP000001396"/>
    </source>
</evidence>
<keyword evidence="8" id="KW-1185">Reference proteome</keyword>
<dbReference type="Pfam" id="PF12874">
    <property type="entry name" value="zf-met"/>
    <property type="match status" value="1"/>
</dbReference>
<dbReference type="InterPro" id="IPR013087">
    <property type="entry name" value="Znf_C2H2_type"/>
</dbReference>
<feature type="region of interest" description="Disordered" evidence="5">
    <location>
        <begin position="33"/>
        <end position="52"/>
    </location>
</feature>
<dbReference type="GO" id="GO:0000398">
    <property type="term" value="P:mRNA splicing, via spliceosome"/>
    <property type="evidence" value="ECO:0007669"/>
    <property type="project" value="InterPro"/>
</dbReference>
<evidence type="ECO:0000259" key="6">
    <source>
        <dbReference type="Pfam" id="PF12874"/>
    </source>
</evidence>
<evidence type="ECO:0000256" key="3">
    <source>
        <dbReference type="ARBA" id="ARBA00022833"/>
    </source>
</evidence>
<keyword evidence="4" id="KW-0539">Nucleus</keyword>
<dbReference type="STRING" id="670386.D3B1B7"/>
<dbReference type="GeneID" id="31357613"/>
<dbReference type="GO" id="GO:0005681">
    <property type="term" value="C:spliceosomal complex"/>
    <property type="evidence" value="ECO:0007669"/>
    <property type="project" value="InterPro"/>
</dbReference>
<keyword evidence="3" id="KW-0862">Zinc</keyword>
<sequence length="118" mass="13404">MSSEKKDFVDSTFRKKWDREYYEQRARDREAGLIADTDATAQQTKKQVTAPSVESLGSLEARTEDLNLMQRLGKVTVVNGVTPSSEQGGLYCEKCDVLLKDSVSMLDHYNSKKRMYSL</sequence>
<keyword evidence="1" id="KW-0479">Metal-binding</keyword>
<evidence type="ECO:0000313" key="7">
    <source>
        <dbReference type="EMBL" id="EFA85091.1"/>
    </source>
</evidence>
<reference evidence="7 8" key="1">
    <citation type="journal article" date="2011" name="Genome Res.">
        <title>Phylogeny-wide analysis of social amoeba genomes highlights ancient origins for complex intercellular communication.</title>
        <authorList>
            <person name="Heidel A.J."/>
            <person name="Lawal H.M."/>
            <person name="Felder M."/>
            <person name="Schilde C."/>
            <person name="Helps N.R."/>
            <person name="Tunggal B."/>
            <person name="Rivero F."/>
            <person name="John U."/>
            <person name="Schleicher M."/>
            <person name="Eichinger L."/>
            <person name="Platzer M."/>
            <person name="Noegel A.A."/>
            <person name="Schaap P."/>
            <person name="Gloeckner G."/>
        </authorList>
    </citation>
    <scope>NUCLEOTIDE SEQUENCE [LARGE SCALE GENOMIC DNA]</scope>
    <source>
        <strain evidence="8">ATCC 26659 / Pp 5 / PN500</strain>
    </source>
</reference>
<keyword evidence="2" id="KW-0863">Zinc-finger</keyword>
<dbReference type="AlphaFoldDB" id="D3B1B7"/>
<dbReference type="InParanoid" id="D3B1B7"/>